<evidence type="ECO:0000313" key="2">
    <source>
        <dbReference type="Proteomes" id="UP000035337"/>
    </source>
</evidence>
<protein>
    <submittedName>
        <fullName evidence="1">Putative phosphatase/phosphohexomutase</fullName>
    </submittedName>
</protein>
<dbReference type="KEGG" id="epo:Epro_1122"/>
<dbReference type="PRINTS" id="PR00413">
    <property type="entry name" value="HADHALOGNASE"/>
</dbReference>
<dbReference type="Gene3D" id="1.10.150.240">
    <property type="entry name" value="Putative phosphatase, domain 2"/>
    <property type="match status" value="1"/>
</dbReference>
<dbReference type="Proteomes" id="UP000035337">
    <property type="component" value="Chromosome"/>
</dbReference>
<dbReference type="SUPFAM" id="SSF56784">
    <property type="entry name" value="HAD-like"/>
    <property type="match status" value="1"/>
</dbReference>
<organism evidence="1 2">
    <name type="scientific">Endomicrobium proavitum</name>
    <dbReference type="NCBI Taxonomy" id="1408281"/>
    <lineage>
        <taxon>Bacteria</taxon>
        <taxon>Pseudomonadati</taxon>
        <taxon>Elusimicrobiota</taxon>
        <taxon>Endomicrobiia</taxon>
        <taxon>Endomicrobiales</taxon>
        <taxon>Endomicrobiaceae</taxon>
        <taxon>Endomicrobium</taxon>
    </lineage>
</organism>
<accession>A0A0G3WIN7</accession>
<dbReference type="RefSeq" id="WP_052571099.1">
    <property type="nucleotide sequence ID" value="NZ_CP009498.1"/>
</dbReference>
<dbReference type="NCBIfam" id="TIGR01509">
    <property type="entry name" value="HAD-SF-IA-v3"/>
    <property type="match status" value="1"/>
</dbReference>
<dbReference type="AlphaFoldDB" id="A0A0G3WIN7"/>
<dbReference type="InterPro" id="IPR006439">
    <property type="entry name" value="HAD-SF_hydro_IA"/>
</dbReference>
<proteinExistence type="predicted"/>
<dbReference type="SFLD" id="SFLDG01129">
    <property type="entry name" value="C1.5:_HAD__Beta-PGM__Phosphata"/>
    <property type="match status" value="1"/>
</dbReference>
<gene>
    <name evidence="1" type="ORF">Epro_1122</name>
</gene>
<dbReference type="Pfam" id="PF00702">
    <property type="entry name" value="Hydrolase"/>
    <property type="match status" value="1"/>
</dbReference>
<dbReference type="PANTHER" id="PTHR43481">
    <property type="entry name" value="FRUCTOSE-1-PHOSPHATE PHOSPHATASE"/>
    <property type="match status" value="1"/>
</dbReference>
<name>A0A0G3WIN7_9BACT</name>
<dbReference type="EMBL" id="CP009498">
    <property type="protein sequence ID" value="AKL98501.1"/>
    <property type="molecule type" value="Genomic_DNA"/>
</dbReference>
<reference evidence="1 2" key="1">
    <citation type="submission" date="2014-09" db="EMBL/GenBank/DDBJ databases">
        <title>Complete genome sequence of Endomicrobium proavitum.</title>
        <authorList>
            <person name="Zheng H."/>
        </authorList>
    </citation>
    <scope>NUCLEOTIDE SEQUENCE [LARGE SCALE GENOMIC DNA]</scope>
    <source>
        <strain evidence="1 2">Rsa215</strain>
    </source>
</reference>
<dbReference type="CDD" id="cd07505">
    <property type="entry name" value="HAD_BPGM-like"/>
    <property type="match status" value="1"/>
</dbReference>
<evidence type="ECO:0000313" key="1">
    <source>
        <dbReference type="EMBL" id="AKL98501.1"/>
    </source>
</evidence>
<dbReference type="InterPro" id="IPR023198">
    <property type="entry name" value="PGP-like_dom2"/>
</dbReference>
<sequence length="220" mass="25307">MKNFNLKKFKAVFFDMDGVITDSMPYHFISWFEVLKKYNVRVAPTTIFEMEGAKWEKVIKLAFKESGKTLPKKLAVKIRFEREKIFDAYFKRFIFDGIEEFVLFLKRQGLFVGVVTGSSKTEAAKMLPKKLYKLFDTITAGDMVKKGKPFPDSYLLAAKNLNVCPAQCLVIENAPYGITAAKAAKMKCFAIATTLPKIFLQQADEIFNTHKDLYKYFKTH</sequence>
<dbReference type="OrthoDB" id="9778019at2"/>
<dbReference type="SFLD" id="SFLDS00003">
    <property type="entry name" value="Haloacid_Dehalogenase"/>
    <property type="match status" value="1"/>
</dbReference>
<dbReference type="InterPro" id="IPR051806">
    <property type="entry name" value="HAD-like_SPP"/>
</dbReference>
<dbReference type="SFLD" id="SFLDG01135">
    <property type="entry name" value="C1.5.6:_HAD__Beta-PGM__Phospha"/>
    <property type="match status" value="1"/>
</dbReference>
<keyword evidence="2" id="KW-1185">Reference proteome</keyword>
<dbReference type="Gene3D" id="3.40.50.1000">
    <property type="entry name" value="HAD superfamily/HAD-like"/>
    <property type="match status" value="1"/>
</dbReference>
<dbReference type="InterPro" id="IPR036412">
    <property type="entry name" value="HAD-like_sf"/>
</dbReference>
<dbReference type="PANTHER" id="PTHR43481:SF4">
    <property type="entry name" value="GLYCEROL-1-PHOSPHATE PHOSPHOHYDROLASE 1-RELATED"/>
    <property type="match status" value="1"/>
</dbReference>
<dbReference type="GO" id="GO:0050308">
    <property type="term" value="F:sugar-phosphatase activity"/>
    <property type="evidence" value="ECO:0007669"/>
    <property type="project" value="TreeGrafter"/>
</dbReference>
<dbReference type="InterPro" id="IPR023214">
    <property type="entry name" value="HAD_sf"/>
</dbReference>